<evidence type="ECO:0000256" key="5">
    <source>
        <dbReference type="ARBA" id="ARBA00023049"/>
    </source>
</evidence>
<evidence type="ECO:0000256" key="4">
    <source>
        <dbReference type="ARBA" id="ARBA00022833"/>
    </source>
</evidence>
<keyword evidence="4 6" id="KW-0862">Zinc</keyword>
<evidence type="ECO:0000256" key="2">
    <source>
        <dbReference type="ARBA" id="ARBA00022723"/>
    </source>
</evidence>
<protein>
    <recommendedName>
        <fullName evidence="6">Oligopeptidase F</fullName>
        <ecNumber evidence="6">3.4.24.-</ecNumber>
    </recommendedName>
</protein>
<evidence type="ECO:0000256" key="6">
    <source>
        <dbReference type="RuleBase" id="RU368091"/>
    </source>
</evidence>
<dbReference type="CDD" id="cd09609">
    <property type="entry name" value="M3B_PepF"/>
    <property type="match status" value="1"/>
</dbReference>
<gene>
    <name evidence="10" type="ORF">SporoS204_03535</name>
</gene>
<dbReference type="Gene3D" id="1.20.140.70">
    <property type="entry name" value="Oligopeptidase f, N-terminal domain"/>
    <property type="match status" value="1"/>
</dbReference>
<evidence type="ECO:0000256" key="7">
    <source>
        <dbReference type="SAM" id="Coils"/>
    </source>
</evidence>
<dbReference type="InterPro" id="IPR004438">
    <property type="entry name" value="Peptidase_M3B"/>
</dbReference>
<dbReference type="RefSeq" id="WP_037561545.1">
    <property type="nucleotide sequence ID" value="NZ_CP015108.1"/>
</dbReference>
<evidence type="ECO:0000259" key="9">
    <source>
        <dbReference type="Pfam" id="PF08439"/>
    </source>
</evidence>
<evidence type="ECO:0000313" key="10">
    <source>
        <dbReference type="EMBL" id="ARF15645.1"/>
    </source>
</evidence>
<organism evidence="10 11">
    <name type="scientific">Sporosarcina ureae</name>
    <dbReference type="NCBI Taxonomy" id="1571"/>
    <lineage>
        <taxon>Bacteria</taxon>
        <taxon>Bacillati</taxon>
        <taxon>Bacillota</taxon>
        <taxon>Bacilli</taxon>
        <taxon>Bacillales</taxon>
        <taxon>Caryophanaceae</taxon>
        <taxon>Sporosarcina</taxon>
    </lineage>
</organism>
<accession>A0ABM6JZI3</accession>
<keyword evidence="1 6" id="KW-0645">Protease</keyword>
<dbReference type="InterPro" id="IPR034009">
    <property type="entry name" value="M3B_PepF_4"/>
</dbReference>
<evidence type="ECO:0000256" key="1">
    <source>
        <dbReference type="ARBA" id="ARBA00022670"/>
    </source>
</evidence>
<feature type="coiled-coil region" evidence="7">
    <location>
        <begin position="18"/>
        <end position="45"/>
    </location>
</feature>
<dbReference type="InterPro" id="IPR042088">
    <property type="entry name" value="OligoPept_F_C"/>
</dbReference>
<evidence type="ECO:0000313" key="11">
    <source>
        <dbReference type="Proteomes" id="UP000192486"/>
    </source>
</evidence>
<dbReference type="Pfam" id="PF01432">
    <property type="entry name" value="Peptidase_M3"/>
    <property type="match status" value="1"/>
</dbReference>
<dbReference type="NCBIfam" id="TIGR00181">
    <property type="entry name" value="pepF"/>
    <property type="match status" value="1"/>
</dbReference>
<dbReference type="Gene3D" id="1.10.1370.20">
    <property type="entry name" value="Oligoendopeptidase f, C-terminal domain"/>
    <property type="match status" value="1"/>
</dbReference>
<evidence type="ECO:0000259" key="8">
    <source>
        <dbReference type="Pfam" id="PF01432"/>
    </source>
</evidence>
<comment type="similarity">
    <text evidence="6">Belongs to the peptidase M3B family.</text>
</comment>
<keyword evidence="7" id="KW-0175">Coiled coil</keyword>
<feature type="domain" description="Oligopeptidase F N-terminal" evidence="9">
    <location>
        <begin position="114"/>
        <end position="180"/>
    </location>
</feature>
<evidence type="ECO:0000256" key="3">
    <source>
        <dbReference type="ARBA" id="ARBA00022801"/>
    </source>
</evidence>
<comment type="function">
    <text evidence="6">Has oligopeptidase activity and degrades a variety of small bioactive peptides.</text>
</comment>
<feature type="domain" description="Peptidase M3A/M3B catalytic" evidence="8">
    <location>
        <begin position="204"/>
        <end position="581"/>
    </location>
</feature>
<dbReference type="EMBL" id="CP015108">
    <property type="protein sequence ID" value="ARF15645.1"/>
    <property type="molecule type" value="Genomic_DNA"/>
</dbReference>
<keyword evidence="11" id="KW-1185">Reference proteome</keyword>
<dbReference type="PANTHER" id="PTHR11804">
    <property type="entry name" value="PROTEASE M3 THIMET OLIGOPEPTIDASE-RELATED"/>
    <property type="match status" value="1"/>
</dbReference>
<dbReference type="Proteomes" id="UP000192486">
    <property type="component" value="Chromosome"/>
</dbReference>
<dbReference type="InterPro" id="IPR001567">
    <property type="entry name" value="Pept_M3A_M3B_dom"/>
</dbReference>
<comment type="cofactor">
    <cofactor evidence="6">
        <name>Zn(2+)</name>
        <dbReference type="ChEBI" id="CHEBI:29105"/>
    </cofactor>
    <text evidence="6">Binds 1 zinc ion.</text>
</comment>
<proteinExistence type="inferred from homology"/>
<keyword evidence="2 6" id="KW-0479">Metal-binding</keyword>
<keyword evidence="5 6" id="KW-0482">Metalloprotease</keyword>
<name>A0ABM6JZI3_SPOUR</name>
<dbReference type="InterPro" id="IPR045090">
    <property type="entry name" value="Pept_M3A_M3B"/>
</dbReference>
<dbReference type="Pfam" id="PF08439">
    <property type="entry name" value="Peptidase_M3_N"/>
    <property type="match status" value="1"/>
</dbReference>
<reference evidence="10 11" key="1">
    <citation type="submission" date="2016-04" db="EMBL/GenBank/DDBJ databases">
        <title>Comparative Genomics and Epigenetics of Sporosarcina ureae.</title>
        <authorList>
            <person name="Oliver A.S."/>
            <person name="Cooper K.K."/>
        </authorList>
    </citation>
    <scope>NUCLEOTIDE SEQUENCE [LARGE SCALE GENOMIC DNA]</scope>
    <source>
        <strain evidence="10 11">S204</strain>
    </source>
</reference>
<sequence length="602" mass="68737">MKSLPKRARVNEQETWNLRTLFENEQDYEQAVKNAEIEATAFEKNYKGTIVDSTSAILALDAYRRLQEKLVKISSYAELAASVDLTNDQAQMRESQFGSIAAKIASQTSFAMSELTELSEETLQQASKQSEEYATVFDKIIREKPHQLHPEVEKTLAAFSSSFQAPYSMYNTTKMADIDFPDFTAEGKVYPLSYVSFEGKWESEPKTPVRRAAFEMFSDTLRKYQHTTAKTYDMHVQMEKTTSDLRGYDSVIDYLLMEQDVDRSMYNRQIDVIMKELAPHMRKYAKLLQKIYGLNEMTFADLKMPIDPLYEPSITVEESKNYMNDALSVMGKDYLDMVNRAYSERSIDFAQNEGKSTGAFCASPYGNGSFILISWTGSMEDVFVLAHELGHAGHFHYANEAQNLFNSESSLYFIEAPSTMNEMLMANHLLKNSTDPKFKRWVLSSIVARTYYHNFVTHLLEAAFQRKVYERVDAGGNVNATILNNLKRGVLEEFWGDSVRMNDGAELTWMRQPHYYMGLYPYTYSAGLTISTEMAQRVLKEGKPAVEDWLHTLRAGGSKKPAELAKMAGIDITTDKPLRDTISYIGELIDEIEKLTKEIEAQ</sequence>
<dbReference type="SUPFAM" id="SSF55486">
    <property type="entry name" value="Metalloproteases ('zincins'), catalytic domain"/>
    <property type="match status" value="1"/>
</dbReference>
<dbReference type="EC" id="3.4.24.-" evidence="6"/>
<keyword evidence="3 6" id="KW-0378">Hydrolase</keyword>
<dbReference type="PANTHER" id="PTHR11804:SF45">
    <property type="entry name" value="SIMILAR TO OLIGOENDOPEPTIDASE"/>
    <property type="match status" value="1"/>
</dbReference>
<dbReference type="InterPro" id="IPR013647">
    <property type="entry name" value="OligopepF_N_dom"/>
</dbReference>